<comment type="caution">
    <text evidence="2">The sequence shown here is derived from an EMBL/GenBank/DDBJ whole genome shotgun (WGS) entry which is preliminary data.</text>
</comment>
<accession>A0ABS1CP47</accession>
<keyword evidence="3" id="KW-1185">Reference proteome</keyword>
<feature type="domain" description="Methyltransferase" evidence="1">
    <location>
        <begin position="57"/>
        <end position="152"/>
    </location>
</feature>
<evidence type="ECO:0000313" key="2">
    <source>
        <dbReference type="EMBL" id="MBK1633655.1"/>
    </source>
</evidence>
<dbReference type="InterPro" id="IPR041698">
    <property type="entry name" value="Methyltransf_25"/>
</dbReference>
<reference evidence="2 3" key="1">
    <citation type="journal article" date="2020" name="Microorganisms">
        <title>Osmotic Adaptation and Compatible Solute Biosynthesis of Phototrophic Bacteria as Revealed from Genome Analyses.</title>
        <authorList>
            <person name="Imhoff J.F."/>
            <person name="Rahn T."/>
            <person name="Kunzel S."/>
            <person name="Keller A."/>
            <person name="Neulinger S.C."/>
        </authorList>
    </citation>
    <scope>NUCLEOTIDE SEQUENCE [LARGE SCALE GENOMIC DNA]</scope>
    <source>
        <strain evidence="2 3">DSM 6210</strain>
    </source>
</reference>
<sequence length="267" mass="30005">MSAVNRPYYEDLLREIESFYDRVAPVYPSLFGDYSRHQRSLAEKVAALCDLNRWRRVCDVACFSGTLAAELSAYRKLKVYGSDLNKRAIKAARMRKARVLSWRVGEWFNLSGVWRGHVFDVVVCTGNSIVHLPPGPRKRALRGMRSILASDGALIIDTYTEWGALEETTLSPCAARNDHGAISLVMVINEPDKQALLRTVYHLDCRATVDDDCWSPCNIVFSERTTHYPTDPRGLASELRRAGFTTVESLGTWGDEGKFSALVARRG</sequence>
<dbReference type="EMBL" id="NRRV01000103">
    <property type="protein sequence ID" value="MBK1633655.1"/>
    <property type="molecule type" value="Genomic_DNA"/>
</dbReference>
<dbReference type="SUPFAM" id="SSF53335">
    <property type="entry name" value="S-adenosyl-L-methionine-dependent methyltransferases"/>
    <property type="match status" value="1"/>
</dbReference>
<gene>
    <name evidence="2" type="ORF">CKO31_23510</name>
</gene>
<protein>
    <recommendedName>
        <fullName evidence="1">Methyltransferase domain-containing protein</fullName>
    </recommendedName>
</protein>
<dbReference type="CDD" id="cd02440">
    <property type="entry name" value="AdoMet_MTases"/>
    <property type="match status" value="1"/>
</dbReference>
<dbReference type="Gene3D" id="3.40.50.150">
    <property type="entry name" value="Vaccinia Virus protein VP39"/>
    <property type="match status" value="1"/>
</dbReference>
<name>A0ABS1CP47_9GAMM</name>
<dbReference type="Pfam" id="PF13649">
    <property type="entry name" value="Methyltransf_25"/>
    <property type="match status" value="1"/>
</dbReference>
<evidence type="ECO:0000259" key="1">
    <source>
        <dbReference type="Pfam" id="PF13649"/>
    </source>
</evidence>
<dbReference type="Proteomes" id="UP000748752">
    <property type="component" value="Unassembled WGS sequence"/>
</dbReference>
<evidence type="ECO:0000313" key="3">
    <source>
        <dbReference type="Proteomes" id="UP000748752"/>
    </source>
</evidence>
<organism evidence="2 3">
    <name type="scientific">Thiohalocapsa halophila</name>
    <dbReference type="NCBI Taxonomy" id="69359"/>
    <lineage>
        <taxon>Bacteria</taxon>
        <taxon>Pseudomonadati</taxon>
        <taxon>Pseudomonadota</taxon>
        <taxon>Gammaproteobacteria</taxon>
        <taxon>Chromatiales</taxon>
        <taxon>Chromatiaceae</taxon>
        <taxon>Thiohalocapsa</taxon>
    </lineage>
</organism>
<dbReference type="InterPro" id="IPR029063">
    <property type="entry name" value="SAM-dependent_MTases_sf"/>
</dbReference>
<proteinExistence type="predicted"/>